<protein>
    <submittedName>
        <fullName evidence="2">Uncharacterized protein</fullName>
    </submittedName>
</protein>
<evidence type="ECO:0000256" key="1">
    <source>
        <dbReference type="SAM" id="MobiDB-lite"/>
    </source>
</evidence>
<dbReference type="RefSeq" id="WP_306749997.1">
    <property type="nucleotide sequence ID" value="NZ_NSDM01000017.1"/>
</dbReference>
<keyword evidence="3" id="KW-1185">Reference proteome</keyword>
<name>A0ABU0X887_9PSEU</name>
<dbReference type="Gene3D" id="3.40.50.2300">
    <property type="match status" value="1"/>
</dbReference>
<sequence length="125" mass="13392">METHVRRLDVRHGRLDAVFRTNDETALGAVDASRANDSPATGSTVVIGVDGVPEVLALIDSGAGPLRATVVLDSHRLAESANHVLTRMRHGRATAKRTVFRPEVHQAADEAAADPADPRRTSGRR</sequence>
<feature type="region of interest" description="Disordered" evidence="1">
    <location>
        <begin position="88"/>
        <end position="125"/>
    </location>
</feature>
<feature type="compositionally biased region" description="Basic residues" evidence="1">
    <location>
        <begin position="88"/>
        <end position="99"/>
    </location>
</feature>
<dbReference type="InterPro" id="IPR028082">
    <property type="entry name" value="Peripla_BP_I"/>
</dbReference>
<accession>A0ABU0X887</accession>
<dbReference type="Proteomes" id="UP001225605">
    <property type="component" value="Unassembled WGS sequence"/>
</dbReference>
<proteinExistence type="predicted"/>
<evidence type="ECO:0000313" key="2">
    <source>
        <dbReference type="EMBL" id="MDQ2588352.1"/>
    </source>
</evidence>
<organism evidence="2 3">
    <name type="scientific">Saccharothrix yanglingensis</name>
    <dbReference type="NCBI Taxonomy" id="659496"/>
    <lineage>
        <taxon>Bacteria</taxon>
        <taxon>Bacillati</taxon>
        <taxon>Actinomycetota</taxon>
        <taxon>Actinomycetes</taxon>
        <taxon>Pseudonocardiales</taxon>
        <taxon>Pseudonocardiaceae</taxon>
        <taxon>Saccharothrix</taxon>
    </lineage>
</organism>
<reference evidence="2 3" key="1">
    <citation type="submission" date="2017-06" db="EMBL/GenBank/DDBJ databases">
        <title>Cultured bacterium strain Saccharothrix yanglingensis Hhs.015.</title>
        <authorList>
            <person name="Xia Y."/>
        </authorList>
    </citation>
    <scope>NUCLEOTIDE SEQUENCE [LARGE SCALE GENOMIC DNA]</scope>
    <source>
        <strain evidence="2 3">Hhs.015</strain>
    </source>
</reference>
<comment type="caution">
    <text evidence="2">The sequence shown here is derived from an EMBL/GenBank/DDBJ whole genome shotgun (WGS) entry which is preliminary data.</text>
</comment>
<evidence type="ECO:0000313" key="3">
    <source>
        <dbReference type="Proteomes" id="UP001225605"/>
    </source>
</evidence>
<gene>
    <name evidence="2" type="ORF">CKY47_31185</name>
</gene>
<dbReference type="SUPFAM" id="SSF53822">
    <property type="entry name" value="Periplasmic binding protein-like I"/>
    <property type="match status" value="1"/>
</dbReference>
<dbReference type="EMBL" id="NSDM01000017">
    <property type="protein sequence ID" value="MDQ2588352.1"/>
    <property type="molecule type" value="Genomic_DNA"/>
</dbReference>
<feature type="compositionally biased region" description="Basic and acidic residues" evidence="1">
    <location>
        <begin position="116"/>
        <end position="125"/>
    </location>
</feature>